<dbReference type="AlphaFoldDB" id="A0A251SL06"/>
<evidence type="ECO:0000313" key="3">
    <source>
        <dbReference type="EMBL" id="KAF5769084.1"/>
    </source>
</evidence>
<dbReference type="EMBL" id="MNCJ02000329">
    <property type="protein sequence ID" value="KAF5769084.1"/>
    <property type="molecule type" value="Genomic_DNA"/>
</dbReference>
<reference evidence="4" key="2">
    <citation type="submission" date="2017-02" db="EMBL/GenBank/DDBJ databases">
        <title>Sunflower complete genome.</title>
        <authorList>
            <person name="Langlade N."/>
            <person name="Munos S."/>
        </authorList>
    </citation>
    <scope>NUCLEOTIDE SEQUENCE [LARGE SCALE GENOMIC DNA]</scope>
    <source>
        <tissue evidence="4">Leaves</tissue>
    </source>
</reference>
<keyword evidence="5" id="KW-1185">Reference proteome</keyword>
<dbReference type="Gramene" id="mRNA:HanXRQr2_Chr14g0644061">
    <property type="protein sequence ID" value="CDS:HanXRQr2_Chr14g0644061.1"/>
    <property type="gene ID" value="HanXRQr2_Chr14g0644061"/>
</dbReference>
<gene>
    <name evidence="4" type="ORF">HannXRQ_Chr14g0442571</name>
    <name evidence="3" type="ORF">HanXRQr2_Chr14g0644061</name>
</gene>
<evidence type="ECO:0000313" key="5">
    <source>
        <dbReference type="Proteomes" id="UP000215914"/>
    </source>
</evidence>
<dbReference type="EMBL" id="CM007903">
    <property type="protein sequence ID" value="OTF98160.1"/>
    <property type="molecule type" value="Genomic_DNA"/>
</dbReference>
<reference evidence="3" key="3">
    <citation type="submission" date="2020-06" db="EMBL/GenBank/DDBJ databases">
        <title>Helianthus annuus Genome sequencing and assembly Release 2.</title>
        <authorList>
            <person name="Gouzy J."/>
            <person name="Langlade N."/>
            <person name="Munos S."/>
        </authorList>
    </citation>
    <scope>NUCLEOTIDE SEQUENCE</scope>
    <source>
        <tissue evidence="3">Leaves</tissue>
    </source>
</reference>
<dbReference type="GO" id="GO:0008270">
    <property type="term" value="F:zinc ion binding"/>
    <property type="evidence" value="ECO:0007669"/>
    <property type="project" value="InterPro"/>
</dbReference>
<dbReference type="InterPro" id="IPR032867">
    <property type="entry name" value="DYW_dom"/>
</dbReference>
<evidence type="ECO:0000256" key="1">
    <source>
        <dbReference type="ARBA" id="ARBA00006643"/>
    </source>
</evidence>
<reference evidence="3 5" key="1">
    <citation type="journal article" date="2017" name="Nature">
        <title>The sunflower genome provides insights into oil metabolism, flowering and Asterid evolution.</title>
        <authorList>
            <person name="Badouin H."/>
            <person name="Gouzy J."/>
            <person name="Grassa C.J."/>
            <person name="Murat F."/>
            <person name="Staton S.E."/>
            <person name="Cottret L."/>
            <person name="Lelandais-Briere C."/>
            <person name="Owens G.L."/>
            <person name="Carrere S."/>
            <person name="Mayjonade B."/>
            <person name="Legrand L."/>
            <person name="Gill N."/>
            <person name="Kane N.C."/>
            <person name="Bowers J.E."/>
            <person name="Hubner S."/>
            <person name="Bellec A."/>
            <person name="Berard A."/>
            <person name="Berges H."/>
            <person name="Blanchet N."/>
            <person name="Boniface M.C."/>
            <person name="Brunel D."/>
            <person name="Catrice O."/>
            <person name="Chaidir N."/>
            <person name="Claudel C."/>
            <person name="Donnadieu C."/>
            <person name="Faraut T."/>
            <person name="Fievet G."/>
            <person name="Helmstetter N."/>
            <person name="King M."/>
            <person name="Knapp S.J."/>
            <person name="Lai Z."/>
            <person name="Le Paslier M.C."/>
            <person name="Lippi Y."/>
            <person name="Lorenzon L."/>
            <person name="Mandel J.R."/>
            <person name="Marage G."/>
            <person name="Marchand G."/>
            <person name="Marquand E."/>
            <person name="Bret-Mestries E."/>
            <person name="Morien E."/>
            <person name="Nambeesan S."/>
            <person name="Nguyen T."/>
            <person name="Pegot-Espagnet P."/>
            <person name="Pouilly N."/>
            <person name="Raftis F."/>
            <person name="Sallet E."/>
            <person name="Schiex T."/>
            <person name="Thomas J."/>
            <person name="Vandecasteele C."/>
            <person name="Vares D."/>
            <person name="Vear F."/>
            <person name="Vautrin S."/>
            <person name="Crespi M."/>
            <person name="Mangin B."/>
            <person name="Burke J.M."/>
            <person name="Salse J."/>
            <person name="Munos S."/>
            <person name="Vincourt P."/>
            <person name="Rieseberg L.H."/>
            <person name="Langlade N.B."/>
        </authorList>
    </citation>
    <scope>NUCLEOTIDE SEQUENCE [LARGE SCALE GENOMIC DNA]</scope>
    <source>
        <strain evidence="5">cv. SF193</strain>
        <tissue evidence="3">Leaves</tissue>
    </source>
</reference>
<dbReference type="Proteomes" id="UP000215914">
    <property type="component" value="Chromosome 14"/>
</dbReference>
<comment type="similarity">
    <text evidence="1">Belongs to the PPR family. PCMP-H subfamily.</text>
</comment>
<dbReference type="Pfam" id="PF14432">
    <property type="entry name" value="DYW_deaminase"/>
    <property type="match status" value="1"/>
</dbReference>
<evidence type="ECO:0000313" key="4">
    <source>
        <dbReference type="EMBL" id="OTF98160.1"/>
    </source>
</evidence>
<proteinExistence type="inferred from homology"/>
<organism evidence="4 5">
    <name type="scientific">Helianthus annuus</name>
    <name type="common">Common sunflower</name>
    <dbReference type="NCBI Taxonomy" id="4232"/>
    <lineage>
        <taxon>Eukaryota</taxon>
        <taxon>Viridiplantae</taxon>
        <taxon>Streptophyta</taxon>
        <taxon>Embryophyta</taxon>
        <taxon>Tracheophyta</taxon>
        <taxon>Spermatophyta</taxon>
        <taxon>Magnoliopsida</taxon>
        <taxon>eudicotyledons</taxon>
        <taxon>Gunneridae</taxon>
        <taxon>Pentapetalae</taxon>
        <taxon>asterids</taxon>
        <taxon>campanulids</taxon>
        <taxon>Asterales</taxon>
        <taxon>Asteraceae</taxon>
        <taxon>Asteroideae</taxon>
        <taxon>Heliantheae alliance</taxon>
        <taxon>Heliantheae</taxon>
        <taxon>Helianthus</taxon>
    </lineage>
</organism>
<evidence type="ECO:0000259" key="2">
    <source>
        <dbReference type="Pfam" id="PF14432"/>
    </source>
</evidence>
<feature type="domain" description="DYW" evidence="2">
    <location>
        <begin position="73"/>
        <end position="131"/>
    </location>
</feature>
<accession>A0A251SL06</accession>
<dbReference type="InParanoid" id="A0A251SL06"/>
<name>A0A251SL06_HELAN</name>
<protein>
    <submittedName>
        <fullName evidence="3 4">DYW domain-containing protein</fullName>
    </submittedName>
</protein>
<sequence length="132" mass="15154">MLRSEPTAEIWEAVMNYARSHGEVDLGDQAEEIYLISLMLSACSRVRVRNPTLYKDEEKFRAANKEQSYVLDVLHNTDQEAKEQALLYHSERLAIAISTPARTPLRIIKNLRDCHNAIKIMSRIVGRELIVC</sequence>